<comment type="similarity">
    <text evidence="3">Belongs to the short-chain dehydrogenases/reductases (SDR) family.</text>
</comment>
<sequence>VEKIVGDSGLNLLVNNAGVQLPYFTNGEISREILWKSLNVNVLGTTITTQTFLPLLNKASAHHSDDYWGVDRAAIVNISSFWGSISENKDGSSELGALAYKISKAGVNQLGKTMSIDLVNDKILVVQFCPGWVQTDMGNMNGRTAPITVGWPNQAFELIEESASALVSSISKLQKQHTGGYFNRHLRMVYPASVFITGTDRGIGLGLVREFLKVNSVKHVIAGALNPDSAKDLEAITDNRLHIVKIDIENDQSIKDACAQVEKIVGDSGLNLLVNNAGVLPPYFTNGEISRETLWKCLNVNVLGTTITSQTFLPLLKKASAHHSSDYW</sequence>
<dbReference type="InterPro" id="IPR002347">
    <property type="entry name" value="SDR_fam"/>
</dbReference>
<dbReference type="PANTHER" id="PTHR43544">
    <property type="entry name" value="SHORT-CHAIN DEHYDROGENASE/REDUCTASE"/>
    <property type="match status" value="1"/>
</dbReference>
<name>A0A3P7LJC3_STRVU</name>
<accession>A0A3P7LJC3</accession>
<dbReference type="OrthoDB" id="7289984at2759"/>
<gene>
    <name evidence="4" type="ORF">SVUK_LOCUS17693</name>
</gene>
<dbReference type="Gene3D" id="3.40.50.720">
    <property type="entry name" value="NAD(P)-binding Rossmann-like Domain"/>
    <property type="match status" value="2"/>
</dbReference>
<keyword evidence="2" id="KW-0560">Oxidoreductase</keyword>
<protein>
    <submittedName>
        <fullName evidence="4">Uncharacterized protein</fullName>
    </submittedName>
</protein>
<evidence type="ECO:0000256" key="1">
    <source>
        <dbReference type="ARBA" id="ARBA00022857"/>
    </source>
</evidence>
<dbReference type="InterPro" id="IPR051468">
    <property type="entry name" value="Fungal_SecMetab_SDRs"/>
</dbReference>
<evidence type="ECO:0000256" key="2">
    <source>
        <dbReference type="ARBA" id="ARBA00023002"/>
    </source>
</evidence>
<dbReference type="AlphaFoldDB" id="A0A3P7LJC3"/>
<feature type="non-terminal residue" evidence="4">
    <location>
        <position position="328"/>
    </location>
</feature>
<dbReference type="Pfam" id="PF00106">
    <property type="entry name" value="adh_short"/>
    <property type="match status" value="2"/>
</dbReference>
<organism evidence="4 5">
    <name type="scientific">Strongylus vulgaris</name>
    <name type="common">Blood worm</name>
    <dbReference type="NCBI Taxonomy" id="40348"/>
    <lineage>
        <taxon>Eukaryota</taxon>
        <taxon>Metazoa</taxon>
        <taxon>Ecdysozoa</taxon>
        <taxon>Nematoda</taxon>
        <taxon>Chromadorea</taxon>
        <taxon>Rhabditida</taxon>
        <taxon>Rhabditina</taxon>
        <taxon>Rhabditomorpha</taxon>
        <taxon>Strongyloidea</taxon>
        <taxon>Strongylidae</taxon>
        <taxon>Strongylus</taxon>
    </lineage>
</organism>
<dbReference type="Proteomes" id="UP000270094">
    <property type="component" value="Unassembled WGS sequence"/>
</dbReference>
<reference evidence="4 5" key="1">
    <citation type="submission" date="2018-11" db="EMBL/GenBank/DDBJ databases">
        <authorList>
            <consortium name="Pathogen Informatics"/>
        </authorList>
    </citation>
    <scope>NUCLEOTIDE SEQUENCE [LARGE SCALE GENOMIC DNA]</scope>
</reference>
<proteinExistence type="inferred from homology"/>
<dbReference type="EMBL" id="UYYB01118889">
    <property type="protein sequence ID" value="VDM82695.1"/>
    <property type="molecule type" value="Genomic_DNA"/>
</dbReference>
<feature type="non-terminal residue" evidence="4">
    <location>
        <position position="1"/>
    </location>
</feature>
<dbReference type="InterPro" id="IPR036291">
    <property type="entry name" value="NAD(P)-bd_dom_sf"/>
</dbReference>
<dbReference type="PRINTS" id="PR00080">
    <property type="entry name" value="SDRFAMILY"/>
</dbReference>
<dbReference type="GO" id="GO:0005737">
    <property type="term" value="C:cytoplasm"/>
    <property type="evidence" value="ECO:0007669"/>
    <property type="project" value="TreeGrafter"/>
</dbReference>
<dbReference type="PRINTS" id="PR00081">
    <property type="entry name" value="GDHRDH"/>
</dbReference>
<evidence type="ECO:0000256" key="3">
    <source>
        <dbReference type="RuleBase" id="RU000363"/>
    </source>
</evidence>
<evidence type="ECO:0000313" key="4">
    <source>
        <dbReference type="EMBL" id="VDM82695.1"/>
    </source>
</evidence>
<keyword evidence="5" id="KW-1185">Reference proteome</keyword>
<dbReference type="SUPFAM" id="SSF51735">
    <property type="entry name" value="NAD(P)-binding Rossmann-fold domains"/>
    <property type="match status" value="2"/>
</dbReference>
<evidence type="ECO:0000313" key="5">
    <source>
        <dbReference type="Proteomes" id="UP000270094"/>
    </source>
</evidence>
<dbReference type="GO" id="GO:0016491">
    <property type="term" value="F:oxidoreductase activity"/>
    <property type="evidence" value="ECO:0007669"/>
    <property type="project" value="UniProtKB-KW"/>
</dbReference>
<dbReference type="PANTHER" id="PTHR43544:SF7">
    <property type="entry name" value="NADB-LER2"/>
    <property type="match status" value="1"/>
</dbReference>
<keyword evidence="1" id="KW-0521">NADP</keyword>